<accession>A0ABP9BIG1</accession>
<sequence length="279" mass="29608">MTMRNLAPALLASLTAALAPSVFAQSSDDWTGAYAGVYAGQAQKPDGTGDRFIFDTNLDGRYNDTVTTAAGADAFSPGSCDGVARGPTPASGCIGNSGGADWGIRGGYDWQLGDNWVVGVVGEYGMNDVRDAVSSFSTTPARYTMLRKIDGLAALRGRLGGAFGEGSNNLVYVTAGYATAKIENSFFTSNGVNTFVTNGDGRADGSQFGIGYERRIGQIAVGLEVLRTKLNDDEYRVRAQGPAPATNPFIRQNPAGTDMRRNDDNFNFDSVRLTAVWRF</sequence>
<dbReference type="InterPro" id="IPR051692">
    <property type="entry name" value="OMP-like"/>
</dbReference>
<dbReference type="EMBL" id="BAABJE010000010">
    <property type="protein sequence ID" value="GAA4796003.1"/>
    <property type="molecule type" value="Genomic_DNA"/>
</dbReference>
<dbReference type="InterPro" id="IPR027385">
    <property type="entry name" value="Beta-barrel_OMP"/>
</dbReference>
<comment type="subcellular location">
    <subcellularLocation>
        <location evidence="1">Membrane</location>
    </subcellularLocation>
</comment>
<proteinExistence type="predicted"/>
<evidence type="ECO:0000256" key="4">
    <source>
        <dbReference type="SAM" id="MobiDB-lite"/>
    </source>
</evidence>
<keyword evidence="2 5" id="KW-0732">Signal</keyword>
<dbReference type="InterPro" id="IPR036709">
    <property type="entry name" value="Autotransporte_beta_dom_sf"/>
</dbReference>
<dbReference type="Pfam" id="PF13505">
    <property type="entry name" value="OMP_b-brl"/>
    <property type="match status" value="1"/>
</dbReference>
<evidence type="ECO:0000256" key="1">
    <source>
        <dbReference type="ARBA" id="ARBA00004370"/>
    </source>
</evidence>
<feature type="signal peptide" evidence="5">
    <location>
        <begin position="1"/>
        <end position="24"/>
    </location>
</feature>
<feature type="chain" id="PRO_5046061159" evidence="5">
    <location>
        <begin position="25"/>
        <end position="279"/>
    </location>
</feature>
<organism evidence="7 8">
    <name type="scientific">Lysobacter hankyongensis</name>
    <dbReference type="NCBI Taxonomy" id="1176535"/>
    <lineage>
        <taxon>Bacteria</taxon>
        <taxon>Pseudomonadati</taxon>
        <taxon>Pseudomonadota</taxon>
        <taxon>Gammaproteobacteria</taxon>
        <taxon>Lysobacterales</taxon>
        <taxon>Lysobacteraceae</taxon>
        <taxon>Lysobacter</taxon>
    </lineage>
</organism>
<evidence type="ECO:0000256" key="2">
    <source>
        <dbReference type="ARBA" id="ARBA00022729"/>
    </source>
</evidence>
<evidence type="ECO:0000256" key="5">
    <source>
        <dbReference type="SAM" id="SignalP"/>
    </source>
</evidence>
<dbReference type="SUPFAM" id="SSF103515">
    <property type="entry name" value="Autotransporter"/>
    <property type="match status" value="1"/>
</dbReference>
<feature type="domain" description="Outer membrane protein beta-barrel" evidence="6">
    <location>
        <begin position="13"/>
        <end position="279"/>
    </location>
</feature>
<dbReference type="Proteomes" id="UP001499959">
    <property type="component" value="Unassembled WGS sequence"/>
</dbReference>
<reference evidence="8" key="1">
    <citation type="journal article" date="2019" name="Int. J. Syst. Evol. Microbiol.">
        <title>The Global Catalogue of Microorganisms (GCM) 10K type strain sequencing project: providing services to taxonomists for standard genome sequencing and annotation.</title>
        <authorList>
            <consortium name="The Broad Institute Genomics Platform"/>
            <consortium name="The Broad Institute Genome Sequencing Center for Infectious Disease"/>
            <person name="Wu L."/>
            <person name="Ma J."/>
        </authorList>
    </citation>
    <scope>NUCLEOTIDE SEQUENCE [LARGE SCALE GENOMIC DNA]</scope>
    <source>
        <strain evidence="8">JCM 18204</strain>
    </source>
</reference>
<evidence type="ECO:0000256" key="3">
    <source>
        <dbReference type="ARBA" id="ARBA00023136"/>
    </source>
</evidence>
<gene>
    <name evidence="7" type="ORF">GCM10023307_22360</name>
</gene>
<dbReference type="PANTHER" id="PTHR34001:SF3">
    <property type="entry name" value="BLL7405 PROTEIN"/>
    <property type="match status" value="1"/>
</dbReference>
<protein>
    <submittedName>
        <fullName evidence="7">Outer membrane beta-barrel protein</fullName>
    </submittedName>
</protein>
<comment type="caution">
    <text evidence="7">The sequence shown here is derived from an EMBL/GenBank/DDBJ whole genome shotgun (WGS) entry which is preliminary data.</text>
</comment>
<evidence type="ECO:0000313" key="7">
    <source>
        <dbReference type="EMBL" id="GAA4796003.1"/>
    </source>
</evidence>
<evidence type="ECO:0000259" key="6">
    <source>
        <dbReference type="Pfam" id="PF13505"/>
    </source>
</evidence>
<feature type="region of interest" description="Disordered" evidence="4">
    <location>
        <begin position="241"/>
        <end position="262"/>
    </location>
</feature>
<evidence type="ECO:0000313" key="8">
    <source>
        <dbReference type="Proteomes" id="UP001499959"/>
    </source>
</evidence>
<dbReference type="PANTHER" id="PTHR34001">
    <property type="entry name" value="BLL7405 PROTEIN"/>
    <property type="match status" value="1"/>
</dbReference>
<keyword evidence="8" id="KW-1185">Reference proteome</keyword>
<name>A0ABP9BIG1_9GAMM</name>
<keyword evidence="3" id="KW-0472">Membrane</keyword>
<dbReference type="Gene3D" id="2.40.160.20">
    <property type="match status" value="1"/>
</dbReference>